<sequence>MFKAWEIFCSLINLVFVCSDVSDTEVSCVFMERCVLPCSFKIGNEIVIHWFKTKRDLHVHSFYYSRDQLGNQDQYYRNRTSLFKDQISSGNASLQLTSVEVQDEGRYKCHTSTIKGNQESFVTPVNKVKIDQVENRISCRSEGIYPEPQLSWSTSPPSNTTFTNTTKVERTEQLLYNISSSLMLSAALSHQNTVRKYVNFFKYQ</sequence>
<dbReference type="InterPro" id="IPR036179">
    <property type="entry name" value="Ig-like_dom_sf"/>
</dbReference>
<dbReference type="GO" id="GO:0006955">
    <property type="term" value="P:immune response"/>
    <property type="evidence" value="ECO:0007669"/>
    <property type="project" value="TreeGrafter"/>
</dbReference>
<feature type="chain" id="PRO_5044198313" description="Ig-like domain-containing protein" evidence="11">
    <location>
        <begin position="20"/>
        <end position="204"/>
    </location>
</feature>
<dbReference type="PANTHER" id="PTHR25466">
    <property type="entry name" value="T-LYMPHOCYTE ACTIVATION ANTIGEN"/>
    <property type="match status" value="1"/>
</dbReference>
<dbReference type="PANTHER" id="PTHR25466:SF14">
    <property type="entry name" value="BUTYROPHILIN SUBFAMILY 2 MEMBER A2-LIKE-RELATED"/>
    <property type="match status" value="1"/>
</dbReference>
<evidence type="ECO:0000256" key="8">
    <source>
        <dbReference type="ARBA" id="ARBA00023170"/>
    </source>
</evidence>
<dbReference type="InterPro" id="IPR013162">
    <property type="entry name" value="CD80_C2-set"/>
</dbReference>
<dbReference type="InterPro" id="IPR013106">
    <property type="entry name" value="Ig_V-set"/>
</dbReference>
<feature type="signal peptide" evidence="11">
    <location>
        <begin position="1"/>
        <end position="19"/>
    </location>
</feature>
<proteinExistence type="predicted"/>
<protein>
    <recommendedName>
        <fullName evidence="12">Ig-like domain-containing protein</fullName>
    </recommendedName>
</protein>
<reference evidence="13" key="1">
    <citation type="submission" date="2025-08" db="UniProtKB">
        <authorList>
            <consortium name="Ensembl"/>
        </authorList>
    </citation>
    <scope>IDENTIFICATION</scope>
</reference>
<organism evidence="13 14">
    <name type="scientific">Oreochromis aureus</name>
    <name type="common">Israeli tilapia</name>
    <name type="synonym">Chromis aureus</name>
    <dbReference type="NCBI Taxonomy" id="47969"/>
    <lineage>
        <taxon>Eukaryota</taxon>
        <taxon>Metazoa</taxon>
        <taxon>Chordata</taxon>
        <taxon>Craniata</taxon>
        <taxon>Vertebrata</taxon>
        <taxon>Euteleostomi</taxon>
        <taxon>Actinopterygii</taxon>
        <taxon>Neopterygii</taxon>
        <taxon>Teleostei</taxon>
        <taxon>Neoteleostei</taxon>
        <taxon>Acanthomorphata</taxon>
        <taxon>Ovalentaria</taxon>
        <taxon>Cichlomorphae</taxon>
        <taxon>Cichliformes</taxon>
        <taxon>Cichlidae</taxon>
        <taxon>African cichlids</taxon>
        <taxon>Pseudocrenilabrinae</taxon>
        <taxon>Oreochromini</taxon>
        <taxon>Oreochromis</taxon>
    </lineage>
</organism>
<evidence type="ECO:0000256" key="1">
    <source>
        <dbReference type="ARBA" id="ARBA00004251"/>
    </source>
</evidence>
<dbReference type="CDD" id="cd16091">
    <property type="entry name" value="IgV_HHLA2"/>
    <property type="match status" value="1"/>
</dbReference>
<dbReference type="OMA" id="FIHWIKG"/>
<dbReference type="GO" id="GO:0007166">
    <property type="term" value="P:cell surface receptor signaling pathway"/>
    <property type="evidence" value="ECO:0007669"/>
    <property type="project" value="TreeGrafter"/>
</dbReference>
<dbReference type="SMART" id="SM00406">
    <property type="entry name" value="IGv"/>
    <property type="match status" value="1"/>
</dbReference>
<dbReference type="GO" id="GO:0042130">
    <property type="term" value="P:negative regulation of T cell proliferation"/>
    <property type="evidence" value="ECO:0007669"/>
    <property type="project" value="TreeGrafter"/>
</dbReference>
<evidence type="ECO:0000259" key="12">
    <source>
        <dbReference type="PROSITE" id="PS50835"/>
    </source>
</evidence>
<evidence type="ECO:0000256" key="9">
    <source>
        <dbReference type="ARBA" id="ARBA00023180"/>
    </source>
</evidence>
<keyword evidence="6" id="KW-0472">Membrane</keyword>
<evidence type="ECO:0000256" key="2">
    <source>
        <dbReference type="ARBA" id="ARBA00022475"/>
    </source>
</evidence>
<evidence type="ECO:0000313" key="13">
    <source>
        <dbReference type="Ensembl" id="ENSOABP00000025010.2"/>
    </source>
</evidence>
<dbReference type="GO" id="GO:0009897">
    <property type="term" value="C:external side of plasma membrane"/>
    <property type="evidence" value="ECO:0007669"/>
    <property type="project" value="TreeGrafter"/>
</dbReference>
<keyword evidence="9" id="KW-0325">Glycoprotein</keyword>
<dbReference type="Gene3D" id="2.60.40.10">
    <property type="entry name" value="Immunoglobulins"/>
    <property type="match status" value="2"/>
</dbReference>
<evidence type="ECO:0000313" key="14">
    <source>
        <dbReference type="Proteomes" id="UP000472276"/>
    </source>
</evidence>
<keyword evidence="14" id="KW-1185">Reference proteome</keyword>
<evidence type="ECO:0000256" key="3">
    <source>
        <dbReference type="ARBA" id="ARBA00022692"/>
    </source>
</evidence>
<feature type="domain" description="Ig-like" evidence="12">
    <location>
        <begin position="26"/>
        <end position="123"/>
    </location>
</feature>
<dbReference type="Ensembl" id="ENSOABT00000025734.2">
    <property type="protein sequence ID" value="ENSOABP00000025010.2"/>
    <property type="gene ID" value="ENSOABG00000011922.2"/>
</dbReference>
<dbReference type="GO" id="GO:0042102">
    <property type="term" value="P:positive regulation of T cell proliferation"/>
    <property type="evidence" value="ECO:0007669"/>
    <property type="project" value="TreeGrafter"/>
</dbReference>
<evidence type="ECO:0000256" key="4">
    <source>
        <dbReference type="ARBA" id="ARBA00022729"/>
    </source>
</evidence>
<evidence type="ECO:0000256" key="10">
    <source>
        <dbReference type="ARBA" id="ARBA00023319"/>
    </source>
</evidence>
<dbReference type="InterPro" id="IPR013783">
    <property type="entry name" value="Ig-like_fold"/>
</dbReference>
<keyword evidence="5" id="KW-1133">Transmembrane helix</keyword>
<reference evidence="13" key="2">
    <citation type="submission" date="2025-09" db="UniProtKB">
        <authorList>
            <consortium name="Ensembl"/>
        </authorList>
    </citation>
    <scope>IDENTIFICATION</scope>
</reference>
<keyword evidence="4 11" id="KW-0732">Signal</keyword>
<dbReference type="Proteomes" id="UP000472276">
    <property type="component" value="Unassembled WGS sequence"/>
</dbReference>
<keyword evidence="3" id="KW-0812">Transmembrane</keyword>
<dbReference type="AlphaFoldDB" id="A0A668TCW3"/>
<dbReference type="FunFam" id="2.60.40.10:FF:000142">
    <property type="entry name" value="V-set domain-containing T-cell activation inhibitor 1"/>
    <property type="match status" value="1"/>
</dbReference>
<evidence type="ECO:0000256" key="5">
    <source>
        <dbReference type="ARBA" id="ARBA00022989"/>
    </source>
</evidence>
<comment type="subcellular location">
    <subcellularLocation>
        <location evidence="1">Cell membrane</location>
        <topology evidence="1">Single-pass type I membrane protein</topology>
    </subcellularLocation>
</comment>
<evidence type="ECO:0000256" key="6">
    <source>
        <dbReference type="ARBA" id="ARBA00023136"/>
    </source>
</evidence>
<keyword evidence="8" id="KW-0675">Receptor</keyword>
<accession>A0A668TCW3</accession>
<dbReference type="GO" id="GO:0031295">
    <property type="term" value="P:T cell costimulation"/>
    <property type="evidence" value="ECO:0007669"/>
    <property type="project" value="TreeGrafter"/>
</dbReference>
<dbReference type="InterPro" id="IPR051713">
    <property type="entry name" value="T-cell_Activation_Regulation"/>
</dbReference>
<dbReference type="InterPro" id="IPR007110">
    <property type="entry name" value="Ig-like_dom"/>
</dbReference>
<dbReference type="Pfam" id="PF07686">
    <property type="entry name" value="V-set"/>
    <property type="match status" value="1"/>
</dbReference>
<dbReference type="SUPFAM" id="SSF48726">
    <property type="entry name" value="Immunoglobulin"/>
    <property type="match status" value="1"/>
</dbReference>
<dbReference type="Pfam" id="PF08205">
    <property type="entry name" value="C2-set_2"/>
    <property type="match status" value="1"/>
</dbReference>
<keyword evidence="10" id="KW-0393">Immunoglobulin domain</keyword>
<dbReference type="GO" id="GO:0071222">
    <property type="term" value="P:cellular response to lipopolysaccharide"/>
    <property type="evidence" value="ECO:0007669"/>
    <property type="project" value="TreeGrafter"/>
</dbReference>
<name>A0A668TCW3_OREAU</name>
<evidence type="ECO:0000256" key="11">
    <source>
        <dbReference type="SAM" id="SignalP"/>
    </source>
</evidence>
<keyword evidence="2" id="KW-1003">Cell membrane</keyword>
<keyword evidence="7" id="KW-1015">Disulfide bond</keyword>
<dbReference type="PROSITE" id="PS50835">
    <property type="entry name" value="IG_LIKE"/>
    <property type="match status" value="1"/>
</dbReference>
<evidence type="ECO:0000256" key="7">
    <source>
        <dbReference type="ARBA" id="ARBA00023157"/>
    </source>
</evidence>